<comment type="similarity">
    <text evidence="2 8">Belongs to the glutamate--cysteine ligase type 1 family. Type 1 subfamily.</text>
</comment>
<name>A0ABT7SKM3_9GAMM</name>
<dbReference type="RefSeq" id="WP_289409312.1">
    <property type="nucleotide sequence ID" value="NZ_JAUCDY010000001.1"/>
</dbReference>
<comment type="pathway">
    <text evidence="1 8 9">Sulfur metabolism; glutathione biosynthesis; glutathione from L-cysteine and L-glutamate: step 1/2.</text>
</comment>
<keyword evidence="4 8" id="KW-0317">Glutathione biosynthesis</keyword>
<evidence type="ECO:0000256" key="4">
    <source>
        <dbReference type="ARBA" id="ARBA00022684"/>
    </source>
</evidence>
<evidence type="ECO:0000256" key="2">
    <source>
        <dbReference type="ARBA" id="ARBA00008772"/>
    </source>
</evidence>
<dbReference type="EC" id="6.3.2.2" evidence="8"/>
<dbReference type="Proteomes" id="UP001241056">
    <property type="component" value="Unassembled WGS sequence"/>
</dbReference>
<keyword evidence="3 8" id="KW-0436">Ligase</keyword>
<dbReference type="InterPro" id="IPR014746">
    <property type="entry name" value="Gln_synth/guanido_kin_cat_dom"/>
</dbReference>
<dbReference type="PANTHER" id="PTHR38761:SF1">
    <property type="entry name" value="GLUTAMATE--CYSTEINE LIGASE"/>
    <property type="match status" value="1"/>
</dbReference>
<dbReference type="GO" id="GO:0004357">
    <property type="term" value="F:glutamate-cysteine ligase activity"/>
    <property type="evidence" value="ECO:0007669"/>
    <property type="project" value="UniProtKB-EC"/>
</dbReference>
<evidence type="ECO:0000256" key="9">
    <source>
        <dbReference type="RuleBase" id="RU004391"/>
    </source>
</evidence>
<proteinExistence type="inferred from homology"/>
<evidence type="ECO:0000256" key="1">
    <source>
        <dbReference type="ARBA" id="ARBA00005006"/>
    </source>
</evidence>
<gene>
    <name evidence="8 11" type="primary">gshA</name>
    <name evidence="11" type="ORF">QEZ41_00340</name>
</gene>
<evidence type="ECO:0000256" key="7">
    <source>
        <dbReference type="ARBA" id="ARBA00048819"/>
    </source>
</evidence>
<evidence type="ECO:0000256" key="6">
    <source>
        <dbReference type="ARBA" id="ARBA00022840"/>
    </source>
</evidence>
<dbReference type="NCBIfam" id="TIGR01434">
    <property type="entry name" value="glu_cys_ligase"/>
    <property type="match status" value="1"/>
</dbReference>
<evidence type="ECO:0000259" key="10">
    <source>
        <dbReference type="Pfam" id="PF04262"/>
    </source>
</evidence>
<organism evidence="11 12">
    <name type="scientific">Thiopseudomonas acetoxidans</name>
    <dbReference type="NCBI Taxonomy" id="3041622"/>
    <lineage>
        <taxon>Bacteria</taxon>
        <taxon>Pseudomonadati</taxon>
        <taxon>Pseudomonadota</taxon>
        <taxon>Gammaproteobacteria</taxon>
        <taxon>Pseudomonadales</taxon>
        <taxon>Pseudomonadaceae</taxon>
        <taxon>Thiopseudomonas</taxon>
    </lineage>
</organism>
<keyword evidence="5 8" id="KW-0547">Nucleotide-binding</keyword>
<accession>A0ABT7SKM3</accession>
<dbReference type="PANTHER" id="PTHR38761">
    <property type="entry name" value="GLUTAMATE--CYSTEINE LIGASE"/>
    <property type="match status" value="1"/>
</dbReference>
<evidence type="ECO:0000313" key="12">
    <source>
        <dbReference type="Proteomes" id="UP001241056"/>
    </source>
</evidence>
<dbReference type="InterPro" id="IPR006334">
    <property type="entry name" value="Glut_cys_ligase"/>
</dbReference>
<dbReference type="Gene3D" id="3.30.590.20">
    <property type="match status" value="1"/>
</dbReference>
<comment type="catalytic activity">
    <reaction evidence="7 8 9">
        <text>L-cysteine + L-glutamate + ATP = gamma-L-glutamyl-L-cysteine + ADP + phosphate + H(+)</text>
        <dbReference type="Rhea" id="RHEA:13285"/>
        <dbReference type="ChEBI" id="CHEBI:15378"/>
        <dbReference type="ChEBI" id="CHEBI:29985"/>
        <dbReference type="ChEBI" id="CHEBI:30616"/>
        <dbReference type="ChEBI" id="CHEBI:35235"/>
        <dbReference type="ChEBI" id="CHEBI:43474"/>
        <dbReference type="ChEBI" id="CHEBI:58173"/>
        <dbReference type="ChEBI" id="CHEBI:456216"/>
        <dbReference type="EC" id="6.3.2.2"/>
    </reaction>
</comment>
<keyword evidence="12" id="KW-1185">Reference proteome</keyword>
<keyword evidence="6 8" id="KW-0067">ATP-binding</keyword>
<sequence length="521" mass="58771">MTNVFASRLRLLSQPDAVLHLKNCLQGIERETLRVTDGGQLALSEHPKALGSPLTHSSITTDYAEPLLEFITQAHPEAAQTLAELEDIHRFTHSVLDGELLWSASMPCLLPSEQDIPIARYGSSNIGQFKYLYRIGLSVRYSRTMQCIAGIHYNFSIPESVWVILQQDSNNKQSLTDYQSDCYIALIRNFRRYSWLLMYLFGASPAVDKSFLRDKPHQLDTLDEHTLYLPYATSLRMSDLGYQSNAQAGITPCYNNLQNYIDSLLEAVSTPYPAYEAIGTYKDGQWLQINTNILQIENEYYSSIRPKRITEGDERPVEALSKRGIQYVEARCIDINPFLPMGIDLPQSLFLNSFLVFCALQDSPVFSGNACPETHQNFLTVVNQGRAPDLQLKRDDQAISMQDWATELFDGIQACAELLDQAHGGQEHQQALAQQRAKLADVNLTPSAQVLNAMREKSCSFTQLAFALSRQHADTLRDPAPEIVQHYQALAAQSIEQQLRIEAADSMSFDEYMTAYYAQLN</sequence>
<dbReference type="Pfam" id="PF04262">
    <property type="entry name" value="Glu_cys_ligase"/>
    <property type="match status" value="1"/>
</dbReference>
<evidence type="ECO:0000313" key="11">
    <source>
        <dbReference type="EMBL" id="MDM7856738.1"/>
    </source>
</evidence>
<reference evidence="11 12" key="1">
    <citation type="submission" date="2023-06" db="EMBL/GenBank/DDBJ databases">
        <title>Thiopseudomonas sp. CY1220 draft genome sequence.</title>
        <authorList>
            <person name="Zhao G."/>
            <person name="An M."/>
        </authorList>
    </citation>
    <scope>NUCLEOTIDE SEQUENCE [LARGE SCALE GENOMIC DNA]</scope>
    <source>
        <strain evidence="11 12">CY1220</strain>
    </source>
</reference>
<protein>
    <recommendedName>
        <fullName evidence="8">Glutamate--cysteine ligase</fullName>
        <ecNumber evidence="8">6.3.2.2</ecNumber>
    </recommendedName>
    <alternativeName>
        <fullName evidence="8">Gamma-ECS</fullName>
        <shortName evidence="8">GCS</shortName>
    </alternativeName>
    <alternativeName>
        <fullName evidence="8">Gamma-glutamylcysteine synthetase</fullName>
    </alternativeName>
</protein>
<dbReference type="SUPFAM" id="SSF55931">
    <property type="entry name" value="Glutamine synthetase/guanido kinase"/>
    <property type="match status" value="1"/>
</dbReference>
<feature type="domain" description="Glutamate--cysteine ligase" evidence="10">
    <location>
        <begin position="10"/>
        <end position="381"/>
    </location>
</feature>
<comment type="caution">
    <text evidence="11">The sequence shown here is derived from an EMBL/GenBank/DDBJ whole genome shotgun (WGS) entry which is preliminary data.</text>
</comment>
<dbReference type="HAMAP" id="MF_00578">
    <property type="entry name" value="Glu_cys_ligase"/>
    <property type="match status" value="1"/>
</dbReference>
<evidence type="ECO:0000256" key="3">
    <source>
        <dbReference type="ARBA" id="ARBA00022598"/>
    </source>
</evidence>
<dbReference type="EMBL" id="JAUCDY010000001">
    <property type="protein sequence ID" value="MDM7856738.1"/>
    <property type="molecule type" value="Genomic_DNA"/>
</dbReference>
<dbReference type="InterPro" id="IPR007370">
    <property type="entry name" value="Glu_cys_ligase"/>
</dbReference>
<evidence type="ECO:0000256" key="8">
    <source>
        <dbReference type="HAMAP-Rule" id="MF_00578"/>
    </source>
</evidence>
<evidence type="ECO:0000256" key="5">
    <source>
        <dbReference type="ARBA" id="ARBA00022741"/>
    </source>
</evidence>